<dbReference type="InterPro" id="IPR003961">
    <property type="entry name" value="FN3_dom"/>
</dbReference>
<dbReference type="PANTHER" id="PTHR48483:SF2">
    <property type="entry name" value="INTERLEUKIN-27 SUBUNIT BETA"/>
    <property type="match status" value="1"/>
</dbReference>
<dbReference type="PROSITE" id="PS50853">
    <property type="entry name" value="FN3"/>
    <property type="match status" value="1"/>
</dbReference>
<dbReference type="EMBL" id="RHFK02000816">
    <property type="protein sequence ID" value="TWW53088.1"/>
    <property type="molecule type" value="Genomic_DNA"/>
</dbReference>
<feature type="domain" description="Fibronectin type-III" evidence="5">
    <location>
        <begin position="198"/>
        <end position="267"/>
    </location>
</feature>
<dbReference type="PANTHER" id="PTHR48483">
    <property type="entry name" value="INTERLEUKIN-27 SUBUNIT BETA"/>
    <property type="match status" value="1"/>
</dbReference>
<evidence type="ECO:0000259" key="5">
    <source>
        <dbReference type="PROSITE" id="PS50853"/>
    </source>
</evidence>
<dbReference type="InterPro" id="IPR003530">
    <property type="entry name" value="Hematopoietin_rcpt_L_F3_CS"/>
</dbReference>
<evidence type="ECO:0000313" key="7">
    <source>
        <dbReference type="Proteomes" id="UP000324091"/>
    </source>
</evidence>
<dbReference type="GO" id="GO:0016020">
    <property type="term" value="C:membrane"/>
    <property type="evidence" value="ECO:0007669"/>
    <property type="project" value="InterPro"/>
</dbReference>
<reference evidence="6 7" key="1">
    <citation type="submission" date="2019-04" db="EMBL/GenBank/DDBJ databases">
        <title>Chromosome genome assembly for Takifugu flavidus.</title>
        <authorList>
            <person name="Xiao S."/>
        </authorList>
    </citation>
    <scope>NUCLEOTIDE SEQUENCE [LARGE SCALE GENOMIC DNA]</scope>
    <source>
        <strain evidence="6">HTHZ2018</strain>
        <tissue evidence="6">Muscle</tissue>
    </source>
</reference>
<dbReference type="InterPro" id="IPR053073">
    <property type="entry name" value="IL11/IL27_subunit_beta"/>
</dbReference>
<comment type="similarity">
    <text evidence="1">Belongs to the type I cytokine receptor family. Type 3 subfamily.</text>
</comment>
<dbReference type="SUPFAM" id="SSF49265">
    <property type="entry name" value="Fibronectin type III"/>
    <property type="match status" value="3"/>
</dbReference>
<comment type="caution">
    <text evidence="6">The sequence shown here is derived from an EMBL/GenBank/DDBJ whole genome shotgun (WGS) entry which is preliminary data.</text>
</comment>
<accession>A0A5C6MEV0</accession>
<dbReference type="InterPro" id="IPR036116">
    <property type="entry name" value="FN3_sf"/>
</dbReference>
<dbReference type="CDD" id="cd00063">
    <property type="entry name" value="FN3"/>
    <property type="match status" value="1"/>
</dbReference>
<dbReference type="PROSITE" id="PS01354">
    <property type="entry name" value="HEMATOPO_REC_L_F3"/>
    <property type="match status" value="1"/>
</dbReference>
<dbReference type="InterPro" id="IPR013783">
    <property type="entry name" value="Ig-like_fold"/>
</dbReference>
<dbReference type="Proteomes" id="UP000324091">
    <property type="component" value="Unassembled WGS sequence"/>
</dbReference>
<gene>
    <name evidence="6" type="ORF">D4764_0159530</name>
</gene>
<evidence type="ECO:0000313" key="6">
    <source>
        <dbReference type="EMBL" id="TWW53088.1"/>
    </source>
</evidence>
<evidence type="ECO:0000256" key="2">
    <source>
        <dbReference type="ARBA" id="ARBA00022729"/>
    </source>
</evidence>
<keyword evidence="2" id="KW-0732">Signal</keyword>
<keyword evidence="4" id="KW-0325">Glycoprotein</keyword>
<evidence type="ECO:0000256" key="3">
    <source>
        <dbReference type="ARBA" id="ARBA00022737"/>
    </source>
</evidence>
<organism evidence="6 7">
    <name type="scientific">Takifugu flavidus</name>
    <name type="common">sansaifugu</name>
    <dbReference type="NCBI Taxonomy" id="433684"/>
    <lineage>
        <taxon>Eukaryota</taxon>
        <taxon>Metazoa</taxon>
        <taxon>Chordata</taxon>
        <taxon>Craniata</taxon>
        <taxon>Vertebrata</taxon>
        <taxon>Euteleostomi</taxon>
        <taxon>Actinopterygii</taxon>
        <taxon>Neopterygii</taxon>
        <taxon>Teleostei</taxon>
        <taxon>Neoteleostei</taxon>
        <taxon>Acanthomorphata</taxon>
        <taxon>Eupercaria</taxon>
        <taxon>Tetraodontiformes</taxon>
        <taxon>Tetradontoidea</taxon>
        <taxon>Tetraodontidae</taxon>
        <taxon>Takifugu</taxon>
    </lineage>
</organism>
<dbReference type="Gene3D" id="2.60.40.10">
    <property type="entry name" value="Immunoglobulins"/>
    <property type="match status" value="2"/>
</dbReference>
<evidence type="ECO:0000256" key="1">
    <source>
        <dbReference type="ARBA" id="ARBA00010890"/>
    </source>
</evidence>
<sequence>MVTCRSNAYPKGFYCSWHQQHPTYVPTSFEVDVQNRSERSICPPQLEDISPHQLEDRCPHQLEDISPHQLEDRCPPQLEDRCPHQLEDRCPHQLEDISPHQQEDRCPHQQEDRCPHQLEDICPHQLEDICPLQQDDLTHNQRSLEVQKDPDHKNRCHVRFPEVFSTTPYKVNVTAVNALGRASTTVSFEESTIVKPDPPERVTATPIRFNARRLEVSWQSPSTWPDIDNFPLKYFLRYRPLIREQWQHLRFGGTTFIPSTRRKLEIY</sequence>
<keyword evidence="3" id="KW-0677">Repeat</keyword>
<proteinExistence type="inferred from homology"/>
<name>A0A5C6MEV0_9TELE</name>
<dbReference type="GO" id="GO:0004896">
    <property type="term" value="F:cytokine receptor activity"/>
    <property type="evidence" value="ECO:0007669"/>
    <property type="project" value="InterPro"/>
</dbReference>
<keyword evidence="7" id="KW-1185">Reference proteome</keyword>
<keyword evidence="6" id="KW-0675">Receptor</keyword>
<dbReference type="AlphaFoldDB" id="A0A5C6MEV0"/>
<protein>
    <submittedName>
        <fullName evidence="6">Ciliary neurotrophic factor receptor subunit alpha</fullName>
    </submittedName>
</protein>
<evidence type="ECO:0000256" key="4">
    <source>
        <dbReference type="ARBA" id="ARBA00023180"/>
    </source>
</evidence>